<accession>A0ABT2CUH7</accession>
<protein>
    <submittedName>
        <fullName evidence="2">Uncharacterized protein</fullName>
    </submittedName>
</protein>
<name>A0ABT2CUH7_9BURK</name>
<dbReference type="EMBL" id="JANUGU010000001">
    <property type="protein sequence ID" value="MCS0657627.1"/>
    <property type="molecule type" value="Genomic_DNA"/>
</dbReference>
<comment type="caution">
    <text evidence="2">The sequence shown here is derived from an EMBL/GenBank/DDBJ whole genome shotgun (WGS) entry which is preliminary data.</text>
</comment>
<proteinExistence type="predicted"/>
<keyword evidence="1" id="KW-1133">Transmembrane helix</keyword>
<organism evidence="2 3">
    <name type="scientific">Massilia terrae</name>
    <dbReference type="NCBI Taxonomy" id="1811224"/>
    <lineage>
        <taxon>Bacteria</taxon>
        <taxon>Pseudomonadati</taxon>
        <taxon>Pseudomonadota</taxon>
        <taxon>Betaproteobacteria</taxon>
        <taxon>Burkholderiales</taxon>
        <taxon>Oxalobacteraceae</taxon>
        <taxon>Telluria group</taxon>
        <taxon>Massilia</taxon>
    </lineage>
</organism>
<keyword evidence="1" id="KW-0812">Transmembrane</keyword>
<evidence type="ECO:0000313" key="2">
    <source>
        <dbReference type="EMBL" id="MCS0657627.1"/>
    </source>
</evidence>
<reference evidence="2 3" key="1">
    <citation type="submission" date="2022-08" db="EMBL/GenBank/DDBJ databases">
        <title>Reclassification of Massilia species as members of the genera Telluria, Duganella, Pseudoduganella, Mokoshia gen. nov. and Zemynaea gen. nov. using orthogonal and non-orthogonal genome-based approaches.</title>
        <authorList>
            <person name="Bowman J.P."/>
        </authorList>
    </citation>
    <scope>NUCLEOTIDE SEQUENCE [LARGE SCALE GENOMIC DNA]</scope>
    <source>
        <strain evidence="2 3">JCM 31606</strain>
    </source>
</reference>
<evidence type="ECO:0000256" key="1">
    <source>
        <dbReference type="SAM" id="Phobius"/>
    </source>
</evidence>
<feature type="transmembrane region" description="Helical" evidence="1">
    <location>
        <begin position="12"/>
        <end position="34"/>
    </location>
</feature>
<evidence type="ECO:0000313" key="3">
    <source>
        <dbReference type="Proteomes" id="UP001204621"/>
    </source>
</evidence>
<dbReference type="RefSeq" id="WP_258810765.1">
    <property type="nucleotide sequence ID" value="NZ_JANUGU010000001.1"/>
</dbReference>
<gene>
    <name evidence="2" type="ORF">NX778_06055</name>
</gene>
<sequence>MTAPVTSVRVRGFVLLQSTIALMVAAVLITVMLVRTRQYNDEAELQSVKLTVNILRGALGLRLVEARGQGAAAINRVAEENPFDWLSRKPENYLGEYYSPELKEMPPGNWLFDRRDRSLVYLLKSHRSFASEASNFLKFKVEFAQARLPGVKIGPAEVPNGLVIEQIGDGAATN</sequence>
<keyword evidence="3" id="KW-1185">Reference proteome</keyword>
<keyword evidence="1" id="KW-0472">Membrane</keyword>
<dbReference type="Proteomes" id="UP001204621">
    <property type="component" value="Unassembled WGS sequence"/>
</dbReference>